<evidence type="ECO:0008006" key="3">
    <source>
        <dbReference type="Google" id="ProtNLM"/>
    </source>
</evidence>
<feature type="signal peptide" evidence="1">
    <location>
        <begin position="1"/>
        <end position="23"/>
    </location>
</feature>
<organism evidence="2">
    <name type="scientific">Ixodes ricinus</name>
    <name type="common">Common tick</name>
    <name type="synonym">Acarus ricinus</name>
    <dbReference type="NCBI Taxonomy" id="34613"/>
    <lineage>
        <taxon>Eukaryota</taxon>
        <taxon>Metazoa</taxon>
        <taxon>Ecdysozoa</taxon>
        <taxon>Arthropoda</taxon>
        <taxon>Chelicerata</taxon>
        <taxon>Arachnida</taxon>
        <taxon>Acari</taxon>
        <taxon>Parasitiformes</taxon>
        <taxon>Ixodida</taxon>
        <taxon>Ixodoidea</taxon>
        <taxon>Ixodidae</taxon>
        <taxon>Ixodinae</taxon>
        <taxon>Ixodes</taxon>
    </lineage>
</organism>
<dbReference type="AlphaFoldDB" id="A0A0K8RKE7"/>
<name>A0A0K8RKE7_IXORI</name>
<proteinExistence type="evidence at transcript level"/>
<reference evidence="2" key="1">
    <citation type="submission" date="2012-12" db="EMBL/GenBank/DDBJ databases">
        <title>Identification and characterization of a phenylalanine ammonia-lyase gene family in Isatis indigotica Fort.</title>
        <authorList>
            <person name="Liu Q."/>
            <person name="Chen J."/>
            <person name="Zhou X."/>
            <person name="Di P."/>
            <person name="Xiao Y."/>
            <person name="Xuan H."/>
            <person name="Zhang L."/>
            <person name="Chen W."/>
        </authorList>
    </citation>
    <scope>NUCLEOTIDE SEQUENCE</scope>
    <source>
        <tissue evidence="2">Salivary gland</tissue>
    </source>
</reference>
<evidence type="ECO:0000256" key="1">
    <source>
        <dbReference type="SAM" id="SignalP"/>
    </source>
</evidence>
<protein>
    <recommendedName>
        <fullName evidence="3">Secreted protein</fullName>
    </recommendedName>
</protein>
<accession>A0A0K8RKE7</accession>
<dbReference type="EMBL" id="GADI01002252">
    <property type="protein sequence ID" value="JAA71556.1"/>
    <property type="molecule type" value="mRNA"/>
</dbReference>
<evidence type="ECO:0000313" key="2">
    <source>
        <dbReference type="EMBL" id="JAA71556.1"/>
    </source>
</evidence>
<keyword evidence="1" id="KW-0732">Signal</keyword>
<feature type="chain" id="PRO_5005518078" description="Secreted protein" evidence="1">
    <location>
        <begin position="24"/>
        <end position="68"/>
    </location>
</feature>
<sequence>MFLSGNFLLNLIVLVALLQLVNAVSKEGSGQGGFMAAMEKIYAMIMDYIKKMLGGESGGAYASKAAEA</sequence>